<name>A0A563EKQ7_9PSEU</name>
<dbReference type="OrthoDB" id="4016357at2"/>
<dbReference type="Pfam" id="PF01594">
    <property type="entry name" value="AI-2E_transport"/>
    <property type="match status" value="1"/>
</dbReference>
<evidence type="ECO:0000256" key="6">
    <source>
        <dbReference type="ARBA" id="ARBA00022989"/>
    </source>
</evidence>
<feature type="transmembrane region" description="Helical" evidence="8">
    <location>
        <begin position="235"/>
        <end position="257"/>
    </location>
</feature>
<dbReference type="Proteomes" id="UP000316639">
    <property type="component" value="Unassembled WGS sequence"/>
</dbReference>
<keyword evidence="6 8" id="KW-1133">Transmembrane helix</keyword>
<evidence type="ECO:0000256" key="5">
    <source>
        <dbReference type="ARBA" id="ARBA00022692"/>
    </source>
</evidence>
<dbReference type="AlphaFoldDB" id="A0A563EKQ7"/>
<accession>A0A563EKQ7</accession>
<dbReference type="GO" id="GO:0055085">
    <property type="term" value="P:transmembrane transport"/>
    <property type="evidence" value="ECO:0007669"/>
    <property type="project" value="TreeGrafter"/>
</dbReference>
<feature type="transmembrane region" description="Helical" evidence="8">
    <location>
        <begin position="307"/>
        <end position="338"/>
    </location>
</feature>
<evidence type="ECO:0000256" key="4">
    <source>
        <dbReference type="ARBA" id="ARBA00022475"/>
    </source>
</evidence>
<feature type="transmembrane region" description="Helical" evidence="8">
    <location>
        <begin position="207"/>
        <end position="229"/>
    </location>
</feature>
<keyword evidence="5 8" id="KW-0812">Transmembrane</keyword>
<evidence type="ECO:0000256" key="7">
    <source>
        <dbReference type="ARBA" id="ARBA00023136"/>
    </source>
</evidence>
<comment type="caution">
    <text evidence="9">The sequence shown here is derived from an EMBL/GenBank/DDBJ whole genome shotgun (WGS) entry which is preliminary data.</text>
</comment>
<feature type="transmembrane region" description="Helical" evidence="8">
    <location>
        <begin position="12"/>
        <end position="31"/>
    </location>
</feature>
<dbReference type="GO" id="GO:0005886">
    <property type="term" value="C:plasma membrane"/>
    <property type="evidence" value="ECO:0007669"/>
    <property type="project" value="UniProtKB-SubCell"/>
</dbReference>
<feature type="transmembrane region" description="Helical" evidence="8">
    <location>
        <begin position="264"/>
        <end position="287"/>
    </location>
</feature>
<keyword evidence="7 8" id="KW-0472">Membrane</keyword>
<keyword evidence="3" id="KW-0813">Transport</keyword>
<comment type="subcellular location">
    <subcellularLocation>
        <location evidence="1">Cell membrane</location>
        <topology evidence="1">Multi-pass membrane protein</topology>
    </subcellularLocation>
</comment>
<evidence type="ECO:0000256" key="2">
    <source>
        <dbReference type="ARBA" id="ARBA00009773"/>
    </source>
</evidence>
<dbReference type="InterPro" id="IPR002549">
    <property type="entry name" value="AI-2E-like"/>
</dbReference>
<feature type="transmembrane region" description="Helical" evidence="8">
    <location>
        <begin position="37"/>
        <end position="55"/>
    </location>
</feature>
<evidence type="ECO:0000313" key="10">
    <source>
        <dbReference type="Proteomes" id="UP000316639"/>
    </source>
</evidence>
<feature type="transmembrane region" description="Helical" evidence="8">
    <location>
        <begin position="67"/>
        <end position="91"/>
    </location>
</feature>
<comment type="similarity">
    <text evidence="2">Belongs to the autoinducer-2 exporter (AI-2E) (TC 2.A.86) family.</text>
</comment>
<dbReference type="PANTHER" id="PTHR21716">
    <property type="entry name" value="TRANSMEMBRANE PROTEIN"/>
    <property type="match status" value="1"/>
</dbReference>
<dbReference type="PANTHER" id="PTHR21716:SF53">
    <property type="entry name" value="PERMEASE PERM-RELATED"/>
    <property type="match status" value="1"/>
</dbReference>
<evidence type="ECO:0000313" key="9">
    <source>
        <dbReference type="EMBL" id="TWP47553.1"/>
    </source>
</evidence>
<protein>
    <submittedName>
        <fullName evidence="9">AI-2E family transporter</fullName>
    </submittedName>
</protein>
<proteinExistence type="inferred from homology"/>
<keyword evidence="10" id="KW-1185">Reference proteome</keyword>
<organism evidence="9 10">
    <name type="scientific">Lentzea tibetensis</name>
    <dbReference type="NCBI Taxonomy" id="2591470"/>
    <lineage>
        <taxon>Bacteria</taxon>
        <taxon>Bacillati</taxon>
        <taxon>Actinomycetota</taxon>
        <taxon>Actinomycetes</taxon>
        <taxon>Pseudonocardiales</taxon>
        <taxon>Pseudonocardiaceae</taxon>
        <taxon>Lentzea</taxon>
    </lineage>
</organism>
<keyword evidence="4" id="KW-1003">Cell membrane</keyword>
<sequence>MSGKRSHAVPVRTILAAIGLTLATVVAVVFVMHVQRVLVWMLIAVVFTVALYPAVDWLEDHVRWCRRALATLVVFLAVVLVVGGVLTLFAVPLADQGTQLATRLPEMIADARGGRGPVGTLLDRTNALEFARDNEERIRQFATGLGTPALNLLRSAVTGIIATISIFVLSYLAVLQGPKVVEGTLALFPPRRADRIRRVGRECTKTITGYISGNLLISAICGVLTYIVLKIFGVQFAELIAVFVAIADLIPLVGATIGAVVASVAALIHSVPAAITVVIFFVVYQQLENHLLQPVIFSRTVRLNPLTVLVALLLATELAGVLGALLAIPAAGIIQVVLRDIWSHRAPSPAVDAHRRVPTQRYRSRISPVRHPRGGLH</sequence>
<reference evidence="9 10" key="1">
    <citation type="submission" date="2019-07" db="EMBL/GenBank/DDBJ databases">
        <title>Lentzea xizangensis sp. nov., isolated from Qinghai-Tibetan Plateau Soils.</title>
        <authorList>
            <person name="Huang J."/>
        </authorList>
    </citation>
    <scope>NUCLEOTIDE SEQUENCE [LARGE SCALE GENOMIC DNA]</scope>
    <source>
        <strain evidence="9 10">FXJ1.1311</strain>
    </source>
</reference>
<evidence type="ECO:0000256" key="8">
    <source>
        <dbReference type="SAM" id="Phobius"/>
    </source>
</evidence>
<evidence type="ECO:0000256" key="1">
    <source>
        <dbReference type="ARBA" id="ARBA00004651"/>
    </source>
</evidence>
<dbReference type="EMBL" id="VOBR01000025">
    <property type="protein sequence ID" value="TWP47553.1"/>
    <property type="molecule type" value="Genomic_DNA"/>
</dbReference>
<feature type="transmembrane region" description="Helical" evidence="8">
    <location>
        <begin position="152"/>
        <end position="174"/>
    </location>
</feature>
<evidence type="ECO:0000256" key="3">
    <source>
        <dbReference type="ARBA" id="ARBA00022448"/>
    </source>
</evidence>
<gene>
    <name evidence="9" type="ORF">FKR81_31840</name>
</gene>